<feature type="region of interest" description="Disordered" evidence="1">
    <location>
        <begin position="67"/>
        <end position="86"/>
    </location>
</feature>
<dbReference type="InParanoid" id="A0A330L5J4"/>
<proteinExistence type="predicted"/>
<reference evidence="3" key="1">
    <citation type="submission" date="2018-04" db="EMBL/GenBank/DDBJ databases">
        <authorList>
            <person name="Lucker S."/>
            <person name="Sakoula D."/>
        </authorList>
    </citation>
    <scope>NUCLEOTIDE SEQUENCE [LARGE SCALE GENOMIC DNA]</scope>
</reference>
<evidence type="ECO:0000313" key="2">
    <source>
        <dbReference type="EMBL" id="SPP65102.1"/>
    </source>
</evidence>
<keyword evidence="3" id="KW-1185">Reference proteome</keyword>
<protein>
    <recommendedName>
        <fullName evidence="4">Phosphate-selective porin O and P</fullName>
    </recommendedName>
</protein>
<gene>
    <name evidence="2" type="ORF">NITLEN_30016</name>
</gene>
<dbReference type="AlphaFoldDB" id="A0A330L5J4"/>
<dbReference type="EMBL" id="OUNR01000016">
    <property type="protein sequence ID" value="SPP65102.1"/>
    <property type="molecule type" value="Genomic_DNA"/>
</dbReference>
<organism evidence="2 3">
    <name type="scientific">Nitrospira lenta</name>
    <dbReference type="NCBI Taxonomy" id="1436998"/>
    <lineage>
        <taxon>Bacteria</taxon>
        <taxon>Pseudomonadati</taxon>
        <taxon>Nitrospirota</taxon>
        <taxon>Nitrospiria</taxon>
        <taxon>Nitrospirales</taxon>
        <taxon>Nitrospiraceae</taxon>
        <taxon>Nitrospira</taxon>
    </lineage>
</organism>
<evidence type="ECO:0000313" key="3">
    <source>
        <dbReference type="Proteomes" id="UP000248168"/>
    </source>
</evidence>
<name>A0A330L5J4_9BACT</name>
<evidence type="ECO:0008006" key="4">
    <source>
        <dbReference type="Google" id="ProtNLM"/>
    </source>
</evidence>
<sequence>MREQARYHETITIQPRGYVEMRGLQRTVHIAAILTAMALAMPQSDARAAEPRRAQDRGESPVIVAQTATTSTPEGQGPAPARELPPGGMSIEDLLLQKGTISMDEWIQIRAEQEYKVADQSRRIDSLEEWKGKTELLPLLRDKVNFGLNALQFLYGHVDAKVPEGRSQDNFSIRRSEIVFWGKISDMIPRWHTLMEFQSTGLSNNTPTSGTGSATAATFFREAYIDFRPVQSWAPNLNMIRLGVFRMPFGIFTETSGGLRDVISSPYLTSIGSGTGNRNGTGGAIDFLQERDYFVDVRGKIANRLEYVVGVMNNNNYTANALLSSTSGIGGSNQPKAFYSRIRLFGNDVSFISFTTIQGHSNNAGTLINGRGKGSFDRYGVDARYTSKVLPGFMVQGEYWQGHDGANATTVGLGANGDCASGCGGSGAPGMHRRTWYVLAKYLITSGPLENFEPTVMYEQFDPNTDMGNDMYTRSIVGLTYYFENFPPKIQSKLQFNYEFRHHSGLGTGPNTPAFDSRSDPFSQNAFFVQFQLRFM</sequence>
<dbReference type="Proteomes" id="UP000248168">
    <property type="component" value="Unassembled WGS sequence"/>
</dbReference>
<evidence type="ECO:0000256" key="1">
    <source>
        <dbReference type="SAM" id="MobiDB-lite"/>
    </source>
</evidence>
<accession>A0A330L5J4</accession>